<dbReference type="PANTHER" id="PTHR10755">
    <property type="entry name" value="COPROPORPHYRINOGEN III OXIDASE, MITOCHONDRIAL"/>
    <property type="match status" value="1"/>
</dbReference>
<comment type="pathway">
    <text evidence="1 7">Porphyrin-containing compound metabolism; protoporphyrin-IX biosynthesis; protoporphyrinogen-IX from coproporphyrinogen-III (O2 route): step 1/1.</text>
</comment>
<comment type="catalytic activity">
    <reaction evidence="7">
        <text>coproporphyrinogen III + O2 + 2 H(+) = protoporphyrinogen IX + 2 CO2 + 2 H2O</text>
        <dbReference type="Rhea" id="RHEA:18257"/>
        <dbReference type="ChEBI" id="CHEBI:15377"/>
        <dbReference type="ChEBI" id="CHEBI:15378"/>
        <dbReference type="ChEBI" id="CHEBI:15379"/>
        <dbReference type="ChEBI" id="CHEBI:16526"/>
        <dbReference type="ChEBI" id="CHEBI:57307"/>
        <dbReference type="ChEBI" id="CHEBI:57309"/>
        <dbReference type="EC" id="1.3.3.3"/>
    </reaction>
</comment>
<feature type="binding site" evidence="7">
    <location>
        <position position="93"/>
    </location>
    <ligand>
        <name>substrate</name>
    </ligand>
</feature>
<comment type="similarity">
    <text evidence="2 7">Belongs to the aerobic coproporphyrinogen-III oxidase family.</text>
</comment>
<evidence type="ECO:0000313" key="9">
    <source>
        <dbReference type="Proteomes" id="UP000664293"/>
    </source>
</evidence>
<dbReference type="EMBL" id="JAEKJR010000001">
    <property type="protein sequence ID" value="MBN8429533.1"/>
    <property type="molecule type" value="Genomic_DNA"/>
</dbReference>
<accession>A0ABS3E2K0</accession>
<organism evidence="8 9">
    <name type="scientific">Microbulbifer salipaludis</name>
    <dbReference type="NCBI Taxonomy" id="187980"/>
    <lineage>
        <taxon>Bacteria</taxon>
        <taxon>Pseudomonadati</taxon>
        <taxon>Pseudomonadota</taxon>
        <taxon>Gammaproteobacteria</taxon>
        <taxon>Cellvibrionales</taxon>
        <taxon>Microbulbiferaceae</taxon>
        <taxon>Microbulbifer</taxon>
    </lineage>
</organism>
<evidence type="ECO:0000256" key="6">
    <source>
        <dbReference type="ARBA" id="ARBA00023244"/>
    </source>
</evidence>
<dbReference type="Proteomes" id="UP000664293">
    <property type="component" value="Unassembled WGS sequence"/>
</dbReference>
<dbReference type="PROSITE" id="PS01021">
    <property type="entry name" value="COPROGEN_OXIDASE"/>
    <property type="match status" value="1"/>
</dbReference>
<dbReference type="PANTHER" id="PTHR10755:SF0">
    <property type="entry name" value="OXYGEN-DEPENDENT COPROPORPHYRINOGEN-III OXIDASE, MITOCHONDRIAL"/>
    <property type="match status" value="1"/>
</dbReference>
<dbReference type="Gene3D" id="3.40.1500.10">
    <property type="entry name" value="Coproporphyrinogen III oxidase, aerobic"/>
    <property type="match status" value="1"/>
</dbReference>
<keyword evidence="9" id="KW-1185">Reference proteome</keyword>
<feature type="binding site" evidence="7">
    <location>
        <position position="107"/>
    </location>
    <ligand>
        <name>a divalent metal cation</name>
        <dbReference type="ChEBI" id="CHEBI:60240"/>
    </ligand>
</feature>
<dbReference type="InterPro" id="IPR036406">
    <property type="entry name" value="Coprogen_oxidase_aer_sf"/>
</dbReference>
<keyword evidence="7" id="KW-0963">Cytoplasm</keyword>
<keyword evidence="4 7" id="KW-0560">Oxidoreductase</keyword>
<name>A0ABS3E2K0_9GAMM</name>
<feature type="active site" description="Proton donor" evidence="7">
    <location>
        <position position="107"/>
    </location>
</feature>
<feature type="binding site" evidence="7">
    <location>
        <position position="176"/>
    </location>
    <ligand>
        <name>a divalent metal cation</name>
        <dbReference type="ChEBI" id="CHEBI:60240"/>
    </ligand>
</feature>
<sequence>MSTIDIQTVKDYLLGLQDRICADLVAVDGTEFFEDAWQREAGGGGRTRVMENGNVIEKGGVNFSHVYGDKLPPSATAARPELAGRSFEAMGVSLVIHPRNPYAPTSHANVRLFVAQKEGAEPVWWFGGGYDLTPYYGFEEDVVHWHQTAKDACAPFGDDIYPRFKKWCDEYFYLKHRDEARGVGGLFFDDFNEGGFDNAFGLLRAVGDSYTDAYLPILKKRKDTEYGERERDFQLYRRGRYVEFNLVFDRGTLFGLQSGGRTESILMSLPPEVRWRYNWQPEAGSAEEKLYTDFLPHREWV</sequence>
<protein>
    <recommendedName>
        <fullName evidence="7">Oxygen-dependent coproporphyrinogen-III oxidase</fullName>
        <shortName evidence="7">CPO</shortName>
        <shortName evidence="7">Coprogen oxidase</shortName>
        <shortName evidence="7">Coproporphyrinogenase</shortName>
        <ecNumber evidence="7">1.3.3.3</ecNumber>
    </recommendedName>
</protein>
<evidence type="ECO:0000256" key="5">
    <source>
        <dbReference type="ARBA" id="ARBA00023133"/>
    </source>
</evidence>
<evidence type="ECO:0000256" key="7">
    <source>
        <dbReference type="HAMAP-Rule" id="MF_00333"/>
    </source>
</evidence>
<dbReference type="InterPro" id="IPR001260">
    <property type="entry name" value="Coprogen_oxidase_aer"/>
</dbReference>
<feature type="binding site" evidence="7">
    <location>
        <begin position="259"/>
        <end position="261"/>
    </location>
    <ligand>
        <name>substrate</name>
    </ligand>
</feature>
<dbReference type="RefSeq" id="WP_206998272.1">
    <property type="nucleotide sequence ID" value="NZ_JAEKJR010000001.1"/>
</dbReference>
<feature type="binding site" evidence="7">
    <location>
        <position position="146"/>
    </location>
    <ligand>
        <name>a divalent metal cation</name>
        <dbReference type="ChEBI" id="CHEBI:60240"/>
    </ligand>
</feature>
<keyword evidence="5 7" id="KW-0350">Heme biosynthesis</keyword>
<dbReference type="EC" id="1.3.3.3" evidence="7"/>
<keyword evidence="7" id="KW-0479">Metal-binding</keyword>
<gene>
    <name evidence="7 8" type="primary">hemF</name>
    <name evidence="8" type="ORF">JF535_01590</name>
</gene>
<comment type="subunit">
    <text evidence="3 7">Homodimer.</text>
</comment>
<feature type="region of interest" description="Important for dimerization" evidence="7">
    <location>
        <begin position="241"/>
        <end position="276"/>
    </location>
</feature>
<comment type="function">
    <text evidence="7">Involved in the heme biosynthesis. Catalyzes the aerobic oxidative decarboxylation of propionate groups of rings A and B of coproporphyrinogen-III to yield the vinyl groups in protoporphyrinogen-IX.</text>
</comment>
<comment type="cofactor">
    <cofactor evidence="7">
        <name>a divalent metal cation</name>
        <dbReference type="ChEBI" id="CHEBI:60240"/>
    </cofactor>
</comment>
<evidence type="ECO:0000256" key="1">
    <source>
        <dbReference type="ARBA" id="ARBA00005168"/>
    </source>
</evidence>
<dbReference type="GO" id="GO:0004109">
    <property type="term" value="F:coproporphyrinogen oxidase activity"/>
    <property type="evidence" value="ECO:0007669"/>
    <property type="project" value="UniProtKB-EC"/>
</dbReference>
<feature type="binding site" evidence="7">
    <location>
        <begin position="109"/>
        <end position="111"/>
    </location>
    <ligand>
        <name>substrate</name>
    </ligand>
</feature>
<dbReference type="NCBIfam" id="NF003727">
    <property type="entry name" value="PRK05330.1"/>
    <property type="match status" value="1"/>
</dbReference>
<evidence type="ECO:0000256" key="2">
    <source>
        <dbReference type="ARBA" id="ARBA00010644"/>
    </source>
</evidence>
<feature type="site" description="Important for dimerization" evidence="7">
    <location>
        <position position="176"/>
    </location>
</feature>
<evidence type="ECO:0000256" key="3">
    <source>
        <dbReference type="ARBA" id="ARBA00011738"/>
    </source>
</evidence>
<dbReference type="InterPro" id="IPR018375">
    <property type="entry name" value="Coprogen_oxidase_CS"/>
</dbReference>
<reference evidence="8 9" key="1">
    <citation type="submission" date="2020-12" db="EMBL/GenBank/DDBJ databases">
        <title>Oil enriched cultivation method for isolating marine PHA-producing bacteria.</title>
        <authorList>
            <person name="Zheng W."/>
            <person name="Yu S."/>
            <person name="Huang Y."/>
        </authorList>
    </citation>
    <scope>NUCLEOTIDE SEQUENCE [LARGE SCALE GENOMIC DNA]</scope>
    <source>
        <strain evidence="8 9">SN0-2</strain>
    </source>
</reference>
<dbReference type="Pfam" id="PF01218">
    <property type="entry name" value="Coprogen_oxidas"/>
    <property type="match status" value="1"/>
</dbReference>
<comment type="subcellular location">
    <subcellularLocation>
        <location evidence="7">Cytoplasm</location>
    </subcellularLocation>
</comment>
<dbReference type="SUPFAM" id="SSF102886">
    <property type="entry name" value="Coproporphyrinogen III oxidase"/>
    <property type="match status" value="1"/>
</dbReference>
<evidence type="ECO:0000256" key="4">
    <source>
        <dbReference type="ARBA" id="ARBA00023002"/>
    </source>
</evidence>
<dbReference type="PIRSF" id="PIRSF000166">
    <property type="entry name" value="Coproporphyri_ox"/>
    <property type="match status" value="1"/>
</dbReference>
<dbReference type="HAMAP" id="MF_00333">
    <property type="entry name" value="Coprogen_oxidas"/>
    <property type="match status" value="1"/>
</dbReference>
<feature type="binding site" evidence="7">
    <location>
        <position position="97"/>
    </location>
    <ligand>
        <name>a divalent metal cation</name>
        <dbReference type="ChEBI" id="CHEBI:60240"/>
    </ligand>
</feature>
<keyword evidence="6 7" id="KW-0627">Porphyrin biosynthesis</keyword>
<dbReference type="PRINTS" id="PR00073">
    <property type="entry name" value="COPRGNOXDASE"/>
</dbReference>
<comment type="caution">
    <text evidence="8">The sequence shown here is derived from an EMBL/GenBank/DDBJ whole genome shotgun (WGS) entry which is preliminary data.</text>
</comment>
<proteinExistence type="inferred from homology"/>
<evidence type="ECO:0000313" key="8">
    <source>
        <dbReference type="EMBL" id="MBN8429533.1"/>
    </source>
</evidence>